<dbReference type="Proteomes" id="UP001157069">
    <property type="component" value="Unassembled WGS sequence"/>
</dbReference>
<evidence type="ECO:0000313" key="1">
    <source>
        <dbReference type="EMBL" id="GMA91175.1"/>
    </source>
</evidence>
<dbReference type="EMBL" id="BSVA01000001">
    <property type="protein sequence ID" value="GMA91175.1"/>
    <property type="molecule type" value="Genomic_DNA"/>
</dbReference>
<sequence length="146" mass="15196">MASLTAPALLAGAFGDSRDAPGVLVAAAVEHDRVDARLLGALGDELADLLRLGGLVTVEGAQVHLERRRGCHGVALGVVDDLHEDVAGRTGDDETRTLGGADDALAQARVTTVALRRLADASHDHLPAFPALRRTTSPAYRTPLPL</sequence>
<organism evidence="1 2">
    <name type="scientific">Homoserinibacter gongjuensis</name>
    <dbReference type="NCBI Taxonomy" id="1162968"/>
    <lineage>
        <taxon>Bacteria</taxon>
        <taxon>Bacillati</taxon>
        <taxon>Actinomycetota</taxon>
        <taxon>Actinomycetes</taxon>
        <taxon>Micrococcales</taxon>
        <taxon>Microbacteriaceae</taxon>
        <taxon>Homoserinibacter</taxon>
    </lineage>
</organism>
<reference evidence="2" key="1">
    <citation type="journal article" date="2019" name="Int. J. Syst. Evol. Microbiol.">
        <title>The Global Catalogue of Microorganisms (GCM) 10K type strain sequencing project: providing services to taxonomists for standard genome sequencing and annotation.</title>
        <authorList>
            <consortium name="The Broad Institute Genomics Platform"/>
            <consortium name="The Broad Institute Genome Sequencing Center for Infectious Disease"/>
            <person name="Wu L."/>
            <person name="Ma J."/>
        </authorList>
    </citation>
    <scope>NUCLEOTIDE SEQUENCE [LARGE SCALE GENOMIC DNA]</scope>
    <source>
        <strain evidence="2">NBRC 108755</strain>
    </source>
</reference>
<name>A0ABQ6JV61_9MICO</name>
<evidence type="ECO:0000313" key="2">
    <source>
        <dbReference type="Proteomes" id="UP001157069"/>
    </source>
</evidence>
<accession>A0ABQ6JV61</accession>
<keyword evidence="2" id="KW-1185">Reference proteome</keyword>
<comment type="caution">
    <text evidence="1">The sequence shown here is derived from an EMBL/GenBank/DDBJ whole genome shotgun (WGS) entry which is preliminary data.</text>
</comment>
<protein>
    <submittedName>
        <fullName evidence="1">Uncharacterized protein</fullName>
    </submittedName>
</protein>
<gene>
    <name evidence="1" type="ORF">GCM10025869_17040</name>
</gene>
<proteinExistence type="predicted"/>